<feature type="transmembrane region" description="Helical" evidence="1">
    <location>
        <begin position="70"/>
        <end position="88"/>
    </location>
</feature>
<dbReference type="RefSeq" id="WP_133230426.1">
    <property type="nucleotide sequence ID" value="NZ_SMRT01000008.1"/>
</dbReference>
<feature type="transmembrane region" description="Helical" evidence="1">
    <location>
        <begin position="453"/>
        <end position="486"/>
    </location>
</feature>
<feature type="transmembrane region" description="Helical" evidence="1">
    <location>
        <begin position="272"/>
        <end position="292"/>
    </location>
</feature>
<name>A0A4R5KLX5_9BACL</name>
<feature type="transmembrane region" description="Helical" evidence="1">
    <location>
        <begin position="204"/>
        <end position="221"/>
    </location>
</feature>
<proteinExistence type="predicted"/>
<evidence type="ECO:0000313" key="2">
    <source>
        <dbReference type="EMBL" id="TDF96212.1"/>
    </source>
</evidence>
<organism evidence="2 3">
    <name type="scientific">Paenibacillus piri</name>
    <dbReference type="NCBI Taxonomy" id="2547395"/>
    <lineage>
        <taxon>Bacteria</taxon>
        <taxon>Bacillati</taxon>
        <taxon>Bacillota</taxon>
        <taxon>Bacilli</taxon>
        <taxon>Bacillales</taxon>
        <taxon>Paenibacillaceae</taxon>
        <taxon>Paenibacillus</taxon>
    </lineage>
</organism>
<dbReference type="EMBL" id="SMRT01000008">
    <property type="protein sequence ID" value="TDF96212.1"/>
    <property type="molecule type" value="Genomic_DNA"/>
</dbReference>
<dbReference type="Proteomes" id="UP000295636">
    <property type="component" value="Unassembled WGS sequence"/>
</dbReference>
<feature type="transmembrane region" description="Helical" evidence="1">
    <location>
        <begin position="133"/>
        <end position="152"/>
    </location>
</feature>
<feature type="transmembrane region" description="Helical" evidence="1">
    <location>
        <begin position="385"/>
        <end position="403"/>
    </location>
</feature>
<feature type="transmembrane region" description="Helical" evidence="1">
    <location>
        <begin position="21"/>
        <end position="38"/>
    </location>
</feature>
<accession>A0A4R5KLX5</accession>
<keyword evidence="1" id="KW-0472">Membrane</keyword>
<feature type="transmembrane region" description="Helical" evidence="1">
    <location>
        <begin position="646"/>
        <end position="665"/>
    </location>
</feature>
<feature type="transmembrane region" description="Helical" evidence="1">
    <location>
        <begin position="172"/>
        <end position="192"/>
    </location>
</feature>
<feature type="transmembrane region" description="Helical" evidence="1">
    <location>
        <begin position="561"/>
        <end position="580"/>
    </location>
</feature>
<feature type="transmembrane region" description="Helical" evidence="1">
    <location>
        <begin position="507"/>
        <end position="526"/>
    </location>
</feature>
<evidence type="ECO:0000256" key="1">
    <source>
        <dbReference type="SAM" id="Phobius"/>
    </source>
</evidence>
<feature type="transmembrane region" description="Helical" evidence="1">
    <location>
        <begin position="109"/>
        <end position="127"/>
    </location>
</feature>
<feature type="transmembrane region" description="Helical" evidence="1">
    <location>
        <begin position="410"/>
        <end position="433"/>
    </location>
</feature>
<reference evidence="2 3" key="1">
    <citation type="submission" date="2019-03" db="EMBL/GenBank/DDBJ databases">
        <title>This is whole genome sequence of Paenibacillus sp MS74 strain.</title>
        <authorList>
            <person name="Trinh H.N."/>
        </authorList>
    </citation>
    <scope>NUCLEOTIDE SEQUENCE [LARGE SCALE GENOMIC DNA]</scope>
    <source>
        <strain evidence="2 3">MS74</strain>
    </source>
</reference>
<protein>
    <submittedName>
        <fullName evidence="2">Uncharacterized protein</fullName>
    </submittedName>
</protein>
<gene>
    <name evidence="2" type="ORF">E1757_17605</name>
</gene>
<evidence type="ECO:0000313" key="3">
    <source>
        <dbReference type="Proteomes" id="UP000295636"/>
    </source>
</evidence>
<feature type="transmembrane region" description="Helical" evidence="1">
    <location>
        <begin position="233"/>
        <end position="252"/>
    </location>
</feature>
<dbReference type="OrthoDB" id="1465952at2"/>
<feature type="transmembrane region" description="Helical" evidence="1">
    <location>
        <begin position="622"/>
        <end position="639"/>
    </location>
</feature>
<comment type="caution">
    <text evidence="2">The sequence shown here is derived from an EMBL/GenBank/DDBJ whole genome shotgun (WGS) entry which is preliminary data.</text>
</comment>
<keyword evidence="1" id="KW-0812">Transmembrane</keyword>
<feature type="transmembrane region" description="Helical" evidence="1">
    <location>
        <begin position="304"/>
        <end position="324"/>
    </location>
</feature>
<keyword evidence="1" id="KW-1133">Transmembrane helix</keyword>
<keyword evidence="3" id="KW-1185">Reference proteome</keyword>
<sequence length="1096" mass="127777">MRPSKLTKKNIGTNIPKIEPWILMLSLLISLLITIQIFKNLDISLHSFTDRSIGIVVMDGVDASLRTFNYIKLLLIFTILLLFLLFFISWINNILKPKIISNLMIEKNVIAILSAFSICLILLYIIGNQNIHLIILSLLIFLLTLVITVMFFKVLFFQNKNKYFRLNPFSNYNINILGFLLPIVCIFLYWVVTNGDFKFSYKHLFVIAFTWLFIHLIYYKFLKKIKSKTSFSLINKAIIISGIPIIFIPFSIPISNEIQFMLSAYLNIPARIFSLIIIIFLLFFSVLTYIYIIKRKLKFNISKAIYNIYFPIIIATFVLFNNYTSFINKTEFDMFHDGEDLITNQQLFSFNHIPFIHTYPTHGLSSMIFQMAYSFFNGYRPVETWLWNWMFVVFSFVLLYFIIKKVMSPLIAVLIVLCLPIQELFSIYFAISIIPALLLGSLLTKGITKVKLYFYWIICALMFLWRVDFGVALLASSFGIILLVFINRMISKDKKTIIDLRELINSFFIVFGLCTTLAILLIVYSGQSIKDLFILNFQFVRFQAAVQAYTTIIKNYSPTVVLQYVILPSVSLFYVTWFSYRVFTKKGQQNFNSLQISLILLSVFSLIMSIRSTQRHSLMEIYNPYLFGFLALCIPSFLNKFTKNKNLVLFLGILVIYILFVPTNLSHQIKNDSLFSFKNYVNKESRVSINDSQYKNISDFLNTNLSKDQTFFEFTNNPMLYVGSNKELLTYIIPTVYNASDPVQKIEVNKLTNYINKNKIPYVIFKQGNFWDYLDNVPNEIRSYRIAELIYKNYKPLGTIDNFQIWSNKDSSTNINEEKEKNINFKNFNEIQLHNVVVQPNSKDKLIVSNNGNDPYFSNFLQIEKNLLLKQNKFWFLKVKYNVSKSGDLQVFYSFNNKDFNKDDIRTVQITENQNVVYIPIPVSESKNILSELRFDPPDNSTFEINSVSLVEQENSLIPIKGIYQNFDLLKLPYIWANYDSNKSVLKTEVLKTIINSEQKINKNVAIKIGIDSNIDKSTGNYIHLRIKSDKKSNVLLAYGPNKSVISFELVPSNNYEDYLIRISSQWEWMSENIDFITLQSNENIAIEKMLIRKGD</sequence>
<dbReference type="AlphaFoldDB" id="A0A4R5KLX5"/>
<feature type="transmembrane region" description="Helical" evidence="1">
    <location>
        <begin position="592"/>
        <end position="610"/>
    </location>
</feature>